<comment type="similarity">
    <text evidence="1 6">Belongs to the thioredoxin family.</text>
</comment>
<evidence type="ECO:0000256" key="1">
    <source>
        <dbReference type="ARBA" id="ARBA00008987"/>
    </source>
</evidence>
<dbReference type="PIRSF" id="PIRSF000077">
    <property type="entry name" value="Thioredoxin"/>
    <property type="match status" value="1"/>
</dbReference>
<evidence type="ECO:0000256" key="2">
    <source>
        <dbReference type="ARBA" id="ARBA00022448"/>
    </source>
</evidence>
<dbReference type="SUPFAM" id="SSF52833">
    <property type="entry name" value="Thioredoxin-like"/>
    <property type="match status" value="1"/>
</dbReference>
<name>A0ABU4G9X0_9BACL</name>
<reference evidence="8 9" key="1">
    <citation type="submission" date="2023-06" db="EMBL/GenBank/DDBJ databases">
        <title>Sporosarcina sp. nov., isolated from Korean traditional fermented seafood 'Jeotgal'.</title>
        <authorList>
            <person name="Yang A.I."/>
            <person name="Shin N.-R."/>
        </authorList>
    </citation>
    <scope>NUCLEOTIDE SEQUENCE [LARGE SCALE GENOMIC DNA]</scope>
    <source>
        <strain evidence="8 9">KCTC13119</strain>
    </source>
</reference>
<dbReference type="CDD" id="cd02947">
    <property type="entry name" value="TRX_family"/>
    <property type="match status" value="1"/>
</dbReference>
<proteinExistence type="inferred from homology"/>
<organism evidence="8 9">
    <name type="scientific">Sporosarcina saromensis</name>
    <dbReference type="NCBI Taxonomy" id="359365"/>
    <lineage>
        <taxon>Bacteria</taxon>
        <taxon>Bacillati</taxon>
        <taxon>Bacillota</taxon>
        <taxon>Bacilli</taxon>
        <taxon>Bacillales</taxon>
        <taxon>Caryophanaceae</taxon>
        <taxon>Sporosarcina</taxon>
    </lineage>
</organism>
<dbReference type="Gene3D" id="3.40.30.10">
    <property type="entry name" value="Glutaredoxin"/>
    <property type="match status" value="1"/>
</dbReference>
<dbReference type="InterPro" id="IPR005746">
    <property type="entry name" value="Thioredoxin"/>
</dbReference>
<evidence type="ECO:0000259" key="7">
    <source>
        <dbReference type="PROSITE" id="PS51352"/>
    </source>
</evidence>
<dbReference type="InterPro" id="IPR036249">
    <property type="entry name" value="Thioredoxin-like_sf"/>
</dbReference>
<gene>
    <name evidence="8" type="ORF">QT711_08255</name>
</gene>
<comment type="caution">
    <text evidence="8">The sequence shown here is derived from an EMBL/GenBank/DDBJ whole genome shotgun (WGS) entry which is preliminary data.</text>
</comment>
<dbReference type="PROSITE" id="PS51352">
    <property type="entry name" value="THIOREDOXIN_2"/>
    <property type="match status" value="1"/>
</dbReference>
<evidence type="ECO:0000313" key="8">
    <source>
        <dbReference type="EMBL" id="MDW0113177.1"/>
    </source>
</evidence>
<sequence length="113" mass="13183">MSFVQTVTKDDFQKEVLECELPVFVDFFTDECGPCQAFEPVLEDVAEELEGKIKFVKHWVTYEDYEAKSNPVQIKYDISAFPSLYLFNKGEVVKTYIGYLNRQDFLDFLAEVL</sequence>
<dbReference type="Pfam" id="PF00085">
    <property type="entry name" value="Thioredoxin"/>
    <property type="match status" value="1"/>
</dbReference>
<evidence type="ECO:0000256" key="5">
    <source>
        <dbReference type="ARBA" id="ARBA00023284"/>
    </source>
</evidence>
<dbReference type="EMBL" id="JAUBDI010000006">
    <property type="protein sequence ID" value="MDW0113177.1"/>
    <property type="molecule type" value="Genomic_DNA"/>
</dbReference>
<keyword evidence="9" id="KW-1185">Reference proteome</keyword>
<evidence type="ECO:0000313" key="9">
    <source>
        <dbReference type="Proteomes" id="UP001282284"/>
    </source>
</evidence>
<evidence type="ECO:0000256" key="4">
    <source>
        <dbReference type="ARBA" id="ARBA00023157"/>
    </source>
</evidence>
<keyword evidence="5" id="KW-0676">Redox-active center</keyword>
<evidence type="ECO:0000256" key="6">
    <source>
        <dbReference type="PIRNR" id="PIRNR000077"/>
    </source>
</evidence>
<keyword evidence="2" id="KW-0813">Transport</keyword>
<accession>A0ABU4G9X0</accession>
<dbReference type="PANTHER" id="PTHR45663:SF11">
    <property type="entry name" value="GEO12009P1"/>
    <property type="match status" value="1"/>
</dbReference>
<evidence type="ECO:0000256" key="3">
    <source>
        <dbReference type="ARBA" id="ARBA00022982"/>
    </source>
</evidence>
<dbReference type="RefSeq" id="WP_317943362.1">
    <property type="nucleotide sequence ID" value="NZ_JAUBDI010000006.1"/>
</dbReference>
<protein>
    <recommendedName>
        <fullName evidence="6">Thioredoxin</fullName>
    </recommendedName>
</protein>
<dbReference type="Proteomes" id="UP001282284">
    <property type="component" value="Unassembled WGS sequence"/>
</dbReference>
<dbReference type="InterPro" id="IPR013766">
    <property type="entry name" value="Thioredoxin_domain"/>
</dbReference>
<dbReference type="PANTHER" id="PTHR45663">
    <property type="entry name" value="GEO12009P1"/>
    <property type="match status" value="1"/>
</dbReference>
<feature type="domain" description="Thioredoxin" evidence="7">
    <location>
        <begin position="1"/>
        <end position="113"/>
    </location>
</feature>
<keyword evidence="4" id="KW-1015">Disulfide bond</keyword>
<keyword evidence="3" id="KW-0249">Electron transport</keyword>